<dbReference type="InterPro" id="IPR050266">
    <property type="entry name" value="AB_hydrolase_sf"/>
</dbReference>
<dbReference type="InterPro" id="IPR000073">
    <property type="entry name" value="AB_hydrolase_1"/>
</dbReference>
<feature type="domain" description="AB hydrolase-1" evidence="1">
    <location>
        <begin position="9"/>
        <end position="160"/>
    </location>
</feature>
<dbReference type="AlphaFoldDB" id="A0A150S041"/>
<dbReference type="Proteomes" id="UP000075635">
    <property type="component" value="Unassembled WGS sequence"/>
</dbReference>
<dbReference type="SUPFAM" id="SSF53474">
    <property type="entry name" value="alpha/beta-Hydrolases"/>
    <property type="match status" value="1"/>
</dbReference>
<reference evidence="2 3" key="1">
    <citation type="submission" date="2014-02" db="EMBL/GenBank/DDBJ databases">
        <title>The small core and large imbalanced accessory genome model reveals a collaborative survival strategy of Sorangium cellulosum strains in nature.</title>
        <authorList>
            <person name="Han K."/>
            <person name="Peng R."/>
            <person name="Blom J."/>
            <person name="Li Y.-Z."/>
        </authorList>
    </citation>
    <scope>NUCLEOTIDE SEQUENCE [LARGE SCALE GENOMIC DNA]</scope>
    <source>
        <strain evidence="2 3">So0011-07</strain>
    </source>
</reference>
<dbReference type="Pfam" id="PF00561">
    <property type="entry name" value="Abhydrolase_1"/>
    <property type="match status" value="1"/>
</dbReference>
<sequence length="232" mass="24520">MTETGTGAPVVLLPSMLLSGTTYRPTVEAMARRARVLVAELPGSGRGSRLRAPWTLEQYARCVDEVLEALQLEGVTLIGHSMSGAVALVAGALYPAQLAGLVLADAVGVNPPGSVLALLLGRMADGPLEPRFSVRAPPALLHNLLFHTRSALSFVRLAATAELSGHARRVRVRTLLAWGARDHTVPLGSALSLQRLIPGSTLAVSPKGSHDWIVERPAEFADVVATFMERSG</sequence>
<organism evidence="2 3">
    <name type="scientific">Sorangium cellulosum</name>
    <name type="common">Polyangium cellulosum</name>
    <dbReference type="NCBI Taxonomy" id="56"/>
    <lineage>
        <taxon>Bacteria</taxon>
        <taxon>Pseudomonadati</taxon>
        <taxon>Myxococcota</taxon>
        <taxon>Polyangia</taxon>
        <taxon>Polyangiales</taxon>
        <taxon>Polyangiaceae</taxon>
        <taxon>Sorangium</taxon>
    </lineage>
</organism>
<proteinExistence type="predicted"/>
<protein>
    <submittedName>
        <fullName evidence="2">Alpha/beta hydrolase</fullName>
    </submittedName>
</protein>
<dbReference type="Gene3D" id="3.40.50.1820">
    <property type="entry name" value="alpha/beta hydrolase"/>
    <property type="match status" value="1"/>
</dbReference>
<dbReference type="PANTHER" id="PTHR43798:SF33">
    <property type="entry name" value="HYDROLASE, PUTATIVE (AFU_ORTHOLOGUE AFUA_2G14860)-RELATED"/>
    <property type="match status" value="1"/>
</dbReference>
<evidence type="ECO:0000313" key="2">
    <source>
        <dbReference type="EMBL" id="KYF85716.1"/>
    </source>
</evidence>
<dbReference type="GO" id="GO:0016787">
    <property type="term" value="F:hydrolase activity"/>
    <property type="evidence" value="ECO:0007669"/>
    <property type="project" value="UniProtKB-KW"/>
</dbReference>
<evidence type="ECO:0000259" key="1">
    <source>
        <dbReference type="Pfam" id="PF00561"/>
    </source>
</evidence>
<evidence type="ECO:0000313" key="3">
    <source>
        <dbReference type="Proteomes" id="UP000075635"/>
    </source>
</evidence>
<comment type="caution">
    <text evidence="2">The sequence shown here is derived from an EMBL/GenBank/DDBJ whole genome shotgun (WGS) entry which is preliminary data.</text>
</comment>
<dbReference type="PANTHER" id="PTHR43798">
    <property type="entry name" value="MONOACYLGLYCEROL LIPASE"/>
    <property type="match status" value="1"/>
</dbReference>
<keyword evidence="2" id="KW-0378">Hydrolase</keyword>
<name>A0A150S041_SORCE</name>
<dbReference type="GO" id="GO:0016020">
    <property type="term" value="C:membrane"/>
    <property type="evidence" value="ECO:0007669"/>
    <property type="project" value="TreeGrafter"/>
</dbReference>
<accession>A0A150S041</accession>
<dbReference type="EMBL" id="JEMB01001645">
    <property type="protein sequence ID" value="KYF85716.1"/>
    <property type="molecule type" value="Genomic_DNA"/>
</dbReference>
<dbReference type="InterPro" id="IPR029058">
    <property type="entry name" value="AB_hydrolase_fold"/>
</dbReference>
<gene>
    <name evidence="2" type="ORF">BE17_49165</name>
</gene>